<evidence type="ECO:0000313" key="6">
    <source>
        <dbReference type="EMBL" id="MEK8025286.1"/>
    </source>
</evidence>
<dbReference type="SUPFAM" id="SSF46626">
    <property type="entry name" value="Cytochrome c"/>
    <property type="match status" value="1"/>
</dbReference>
<dbReference type="Proteomes" id="UP001368500">
    <property type="component" value="Unassembled WGS sequence"/>
</dbReference>
<sequence length="216" mass="22879">MKPSWTCTADAAEQRRASPSGWRAALRPASAVLVVIAGLGGLGAQAQAQAQAQDPARLSAAVPAAWAAALPPLPAPGGPRPERADGWQLPNPYRGLPAEALLRVREAGAAAYGRHCAVCHGAAEAATPSPEGPDLRRLDSACRRLADRSRVPRCQTDVDTYFLQSVLDGKLRAGQMHMPAWRGLISQEEIWAVRSYTEALAVPPPRRLADLPPVAP</sequence>
<name>A0ABU9B603_9BURK</name>
<evidence type="ECO:0000256" key="1">
    <source>
        <dbReference type="ARBA" id="ARBA00022617"/>
    </source>
</evidence>
<protein>
    <submittedName>
        <fullName evidence="6">Cytochrome c</fullName>
    </submittedName>
</protein>
<keyword evidence="1 4" id="KW-0349">Heme</keyword>
<dbReference type="InterPro" id="IPR036909">
    <property type="entry name" value="Cyt_c-like_dom_sf"/>
</dbReference>
<organism evidence="6 7">
    <name type="scientific">Pseudaquabacterium rugosum</name>
    <dbReference type="NCBI Taxonomy" id="2984194"/>
    <lineage>
        <taxon>Bacteria</taxon>
        <taxon>Pseudomonadati</taxon>
        <taxon>Pseudomonadota</taxon>
        <taxon>Betaproteobacteria</taxon>
        <taxon>Burkholderiales</taxon>
        <taxon>Sphaerotilaceae</taxon>
        <taxon>Pseudaquabacterium</taxon>
    </lineage>
</organism>
<keyword evidence="3 4" id="KW-0408">Iron</keyword>
<keyword evidence="7" id="KW-1185">Reference proteome</keyword>
<proteinExistence type="predicted"/>
<comment type="caution">
    <text evidence="6">The sequence shown here is derived from an EMBL/GenBank/DDBJ whole genome shotgun (WGS) entry which is preliminary data.</text>
</comment>
<keyword evidence="2 4" id="KW-0479">Metal-binding</keyword>
<evidence type="ECO:0000256" key="4">
    <source>
        <dbReference type="PROSITE-ProRule" id="PRU00433"/>
    </source>
</evidence>
<dbReference type="Pfam" id="PF13442">
    <property type="entry name" value="Cytochrome_CBB3"/>
    <property type="match status" value="1"/>
</dbReference>
<dbReference type="PROSITE" id="PS51007">
    <property type="entry name" value="CYTC"/>
    <property type="match status" value="1"/>
</dbReference>
<evidence type="ECO:0000256" key="2">
    <source>
        <dbReference type="ARBA" id="ARBA00022723"/>
    </source>
</evidence>
<accession>A0ABU9B603</accession>
<feature type="domain" description="Cytochrome c" evidence="5">
    <location>
        <begin position="103"/>
        <end position="201"/>
    </location>
</feature>
<dbReference type="InterPro" id="IPR009056">
    <property type="entry name" value="Cyt_c-like_dom"/>
</dbReference>
<evidence type="ECO:0000256" key="3">
    <source>
        <dbReference type="ARBA" id="ARBA00023004"/>
    </source>
</evidence>
<dbReference type="Gene3D" id="1.10.760.10">
    <property type="entry name" value="Cytochrome c-like domain"/>
    <property type="match status" value="1"/>
</dbReference>
<evidence type="ECO:0000259" key="5">
    <source>
        <dbReference type="PROSITE" id="PS51007"/>
    </source>
</evidence>
<gene>
    <name evidence="6" type="ORF">AACH11_04835</name>
</gene>
<dbReference type="RefSeq" id="WP_341373071.1">
    <property type="nucleotide sequence ID" value="NZ_JBBUTF010000004.1"/>
</dbReference>
<dbReference type="EMBL" id="JBBUTF010000004">
    <property type="protein sequence ID" value="MEK8025286.1"/>
    <property type="molecule type" value="Genomic_DNA"/>
</dbReference>
<reference evidence="6 7" key="1">
    <citation type="submission" date="2024-04" db="EMBL/GenBank/DDBJ databases">
        <title>Novel species of the genus Ideonella isolated from streams.</title>
        <authorList>
            <person name="Lu H."/>
        </authorList>
    </citation>
    <scope>NUCLEOTIDE SEQUENCE [LARGE SCALE GENOMIC DNA]</scope>
    <source>
        <strain evidence="6 7">BYS139W</strain>
    </source>
</reference>
<evidence type="ECO:0000313" key="7">
    <source>
        <dbReference type="Proteomes" id="UP001368500"/>
    </source>
</evidence>